<reference evidence="2" key="1">
    <citation type="submission" date="2021-01" db="EMBL/GenBank/DDBJ databases">
        <title>A chromosome-scale assembly of European eel, Anguilla anguilla.</title>
        <authorList>
            <person name="Henkel C."/>
            <person name="Jong-Raadsen S.A."/>
            <person name="Dufour S."/>
            <person name="Weltzien F.-A."/>
            <person name="Palstra A.P."/>
            <person name="Pelster B."/>
            <person name="Spaink H.P."/>
            <person name="Van Den Thillart G.E."/>
            <person name="Jansen H."/>
            <person name="Zahm M."/>
            <person name="Klopp C."/>
            <person name="Cedric C."/>
            <person name="Louis A."/>
            <person name="Berthelot C."/>
            <person name="Parey E."/>
            <person name="Roest Crollius H."/>
            <person name="Montfort J."/>
            <person name="Robinson-Rechavi M."/>
            <person name="Bucao C."/>
            <person name="Bouchez O."/>
            <person name="Gislard M."/>
            <person name="Lluch J."/>
            <person name="Milhes M."/>
            <person name="Lampietro C."/>
            <person name="Lopez Roques C."/>
            <person name="Donnadieu C."/>
            <person name="Braasch I."/>
            <person name="Desvignes T."/>
            <person name="Postlethwait J."/>
            <person name="Bobe J."/>
            <person name="Guiguen Y."/>
            <person name="Dirks R."/>
        </authorList>
    </citation>
    <scope>NUCLEOTIDE SEQUENCE</scope>
    <source>
        <strain evidence="2">Tag_6206</strain>
        <tissue evidence="2">Liver</tissue>
    </source>
</reference>
<feature type="region of interest" description="Disordered" evidence="1">
    <location>
        <begin position="68"/>
        <end position="176"/>
    </location>
</feature>
<keyword evidence="3" id="KW-1185">Reference proteome</keyword>
<feature type="region of interest" description="Disordered" evidence="1">
    <location>
        <begin position="13"/>
        <end position="36"/>
    </location>
</feature>
<feature type="compositionally biased region" description="Gly residues" evidence="1">
    <location>
        <begin position="158"/>
        <end position="176"/>
    </location>
</feature>
<comment type="caution">
    <text evidence="2">The sequence shown here is derived from an EMBL/GenBank/DDBJ whole genome shotgun (WGS) entry which is preliminary data.</text>
</comment>
<evidence type="ECO:0000313" key="2">
    <source>
        <dbReference type="EMBL" id="KAG5855520.1"/>
    </source>
</evidence>
<feature type="compositionally biased region" description="Basic and acidic residues" evidence="1">
    <location>
        <begin position="86"/>
        <end position="96"/>
    </location>
</feature>
<protein>
    <submittedName>
        <fullName evidence="2">Uncharacterized protein</fullName>
    </submittedName>
</protein>
<dbReference type="Proteomes" id="UP001044222">
    <property type="component" value="Unassembled WGS sequence"/>
</dbReference>
<sequence>MIDKVFGVEEAQAPVRSGCQEHQQEGGKERPKAAKGELRKTYYIDSQTDDFIGVGSPRWVSQWASLAANHTRTDPEGSGGETPAFVHHEKAAELRETGVSVKAAPSVTSLSSHTERKRRTLPQPPAEEKPPAPSGGPRGPARAPKSGEAGHRAAGEGEPVGSGSRGRGWPGGGGGG</sequence>
<organism evidence="2 3">
    <name type="scientific">Anguilla anguilla</name>
    <name type="common">European freshwater eel</name>
    <name type="synonym">Muraena anguilla</name>
    <dbReference type="NCBI Taxonomy" id="7936"/>
    <lineage>
        <taxon>Eukaryota</taxon>
        <taxon>Metazoa</taxon>
        <taxon>Chordata</taxon>
        <taxon>Craniata</taxon>
        <taxon>Vertebrata</taxon>
        <taxon>Euteleostomi</taxon>
        <taxon>Actinopterygii</taxon>
        <taxon>Neopterygii</taxon>
        <taxon>Teleostei</taxon>
        <taxon>Anguilliformes</taxon>
        <taxon>Anguillidae</taxon>
        <taxon>Anguilla</taxon>
    </lineage>
</organism>
<dbReference type="EMBL" id="JAFIRN010000002">
    <property type="protein sequence ID" value="KAG5855520.1"/>
    <property type="molecule type" value="Genomic_DNA"/>
</dbReference>
<name>A0A9D3MY91_ANGAN</name>
<evidence type="ECO:0000313" key="3">
    <source>
        <dbReference type="Proteomes" id="UP001044222"/>
    </source>
</evidence>
<gene>
    <name evidence="2" type="ORF">ANANG_G00049900</name>
</gene>
<accession>A0A9D3MY91</accession>
<dbReference type="AlphaFoldDB" id="A0A9D3MY91"/>
<feature type="compositionally biased region" description="Basic and acidic residues" evidence="1">
    <location>
        <begin position="22"/>
        <end position="36"/>
    </location>
</feature>
<proteinExistence type="predicted"/>
<evidence type="ECO:0000256" key="1">
    <source>
        <dbReference type="SAM" id="MobiDB-lite"/>
    </source>
</evidence>